<reference evidence="1 2" key="1">
    <citation type="submission" date="2016-06" db="EMBL/GenBank/DDBJ databases">
        <authorList>
            <person name="Kjaerup R.B."/>
            <person name="Dalgaard T.S."/>
            <person name="Juul-Madsen H.R."/>
        </authorList>
    </citation>
    <scope>NUCLEOTIDE SEQUENCE [LARGE SCALE GENOMIC DNA]</scope>
    <source>
        <strain evidence="1 2">DSM 16361</strain>
    </source>
</reference>
<keyword evidence="2" id="KW-1185">Reference proteome</keyword>
<proteinExistence type="predicted"/>
<evidence type="ECO:0000313" key="1">
    <source>
        <dbReference type="EMBL" id="SBP88533.1"/>
    </source>
</evidence>
<gene>
    <name evidence="1" type="ORF">THIARS_70153</name>
</gene>
<sequence length="79" mass="8687">MTRISHAQLMRLHGSLCSLLHCEGAELQLTATPEGLVMLLCRPNASNSLTRLGSPDELLGWARTQGAKPARRKRRANSH</sequence>
<protein>
    <submittedName>
        <fullName evidence="1">Uncharacterized protein</fullName>
    </submittedName>
</protein>
<dbReference type="AlphaFoldDB" id="A0A238D5H1"/>
<evidence type="ECO:0000313" key="2">
    <source>
        <dbReference type="Proteomes" id="UP000214566"/>
    </source>
</evidence>
<dbReference type="Proteomes" id="UP000214566">
    <property type="component" value="Unassembled WGS sequence"/>
</dbReference>
<accession>A0A238D5H1</accession>
<name>A0A238D5H1_THIDL</name>
<dbReference type="EMBL" id="FLMQ01000056">
    <property type="protein sequence ID" value="SBP88533.1"/>
    <property type="molecule type" value="Genomic_DNA"/>
</dbReference>
<organism evidence="1 2">
    <name type="scientific">Thiomonas delicata</name>
    <name type="common">Thiomonas cuprina</name>
    <dbReference type="NCBI Taxonomy" id="364030"/>
    <lineage>
        <taxon>Bacteria</taxon>
        <taxon>Pseudomonadati</taxon>
        <taxon>Pseudomonadota</taxon>
        <taxon>Betaproteobacteria</taxon>
        <taxon>Burkholderiales</taxon>
        <taxon>Thiomonas</taxon>
    </lineage>
</organism>